<organism evidence="20 21">
    <name type="scientific">Priapulus caudatus</name>
    <name type="common">Priapulid worm</name>
    <dbReference type="NCBI Taxonomy" id="37621"/>
    <lineage>
        <taxon>Eukaryota</taxon>
        <taxon>Metazoa</taxon>
        <taxon>Ecdysozoa</taxon>
        <taxon>Scalidophora</taxon>
        <taxon>Priapulida</taxon>
        <taxon>Priapulimorpha</taxon>
        <taxon>Priapulimorphida</taxon>
        <taxon>Priapulidae</taxon>
        <taxon>Priapulus</taxon>
    </lineage>
</organism>
<dbReference type="SUPFAM" id="SSF56436">
    <property type="entry name" value="C-type lectin-like"/>
    <property type="match status" value="1"/>
</dbReference>
<keyword evidence="6 9" id="KW-1015">Disulfide bond</keyword>
<dbReference type="Gene3D" id="2.60.120.290">
    <property type="entry name" value="Spermadhesin, CUB domain"/>
    <property type="match status" value="3"/>
</dbReference>
<feature type="domain" description="EGF-like" evidence="16">
    <location>
        <begin position="1821"/>
        <end position="1858"/>
    </location>
</feature>
<dbReference type="InterPro" id="IPR001304">
    <property type="entry name" value="C-type_lectin-like"/>
</dbReference>
<feature type="domain" description="EGF-like" evidence="16">
    <location>
        <begin position="1860"/>
        <end position="1896"/>
    </location>
</feature>
<feature type="disulfide bond" evidence="11">
    <location>
        <begin position="984"/>
        <end position="1011"/>
    </location>
</feature>
<dbReference type="InterPro" id="IPR013320">
    <property type="entry name" value="ConA-like_dom_sf"/>
</dbReference>
<evidence type="ECO:0000256" key="4">
    <source>
        <dbReference type="ARBA" id="ARBA00022737"/>
    </source>
</evidence>
<evidence type="ECO:0000259" key="15">
    <source>
        <dbReference type="PROSITE" id="PS50022"/>
    </source>
</evidence>
<keyword evidence="1 9" id="KW-0245">EGF-like domain</keyword>
<feature type="disulfide bond" evidence="9">
    <location>
        <begin position="1848"/>
        <end position="1857"/>
    </location>
</feature>
<feature type="region of interest" description="Disordered" evidence="12">
    <location>
        <begin position="2997"/>
        <end position="3039"/>
    </location>
</feature>
<dbReference type="InterPro" id="IPR035914">
    <property type="entry name" value="Sperma_CUB_dom_sf"/>
</dbReference>
<dbReference type="InterPro" id="IPR000436">
    <property type="entry name" value="Sushi_SCR_CCP_dom"/>
</dbReference>
<feature type="disulfide bond" evidence="10">
    <location>
        <begin position="187"/>
        <end position="199"/>
    </location>
</feature>
<feature type="domain" description="EGF-like" evidence="16">
    <location>
        <begin position="3080"/>
        <end position="3115"/>
    </location>
</feature>
<evidence type="ECO:0000256" key="10">
    <source>
        <dbReference type="PROSITE-ProRule" id="PRU00124"/>
    </source>
</evidence>
<dbReference type="PROSITE" id="PS00010">
    <property type="entry name" value="ASX_HYDROXYL"/>
    <property type="match status" value="7"/>
</dbReference>
<feature type="domain" description="EGF-like" evidence="16">
    <location>
        <begin position="2284"/>
        <end position="2320"/>
    </location>
</feature>
<dbReference type="CDD" id="cd00033">
    <property type="entry name" value="CCP"/>
    <property type="match status" value="3"/>
</dbReference>
<feature type="disulfide bond" evidence="9">
    <location>
        <begin position="2232"/>
        <end position="2241"/>
    </location>
</feature>
<dbReference type="PROSITE" id="PS50068">
    <property type="entry name" value="LDLRA_2"/>
    <property type="match status" value="1"/>
</dbReference>
<evidence type="ECO:0000256" key="7">
    <source>
        <dbReference type="ARBA" id="ARBA00023180"/>
    </source>
</evidence>
<dbReference type="CDD" id="cd00112">
    <property type="entry name" value="LDLa"/>
    <property type="match status" value="1"/>
</dbReference>
<dbReference type="PROSITE" id="PS01186">
    <property type="entry name" value="EGF_2"/>
    <property type="match status" value="10"/>
</dbReference>
<gene>
    <name evidence="21" type="primary">LOC106804646</name>
</gene>
<feature type="domain" description="EGF-like" evidence="16">
    <location>
        <begin position="1936"/>
        <end position="1974"/>
    </location>
</feature>
<dbReference type="PROSITE" id="PS50825">
    <property type="entry name" value="HYR"/>
    <property type="match status" value="2"/>
</dbReference>
<evidence type="ECO:0000256" key="5">
    <source>
        <dbReference type="ARBA" id="ARBA00022989"/>
    </source>
</evidence>
<dbReference type="CDD" id="cd00041">
    <property type="entry name" value="CUB"/>
    <property type="match status" value="2"/>
</dbReference>
<dbReference type="SUPFAM" id="SSF49899">
    <property type="entry name" value="Concanavalin A-like lectins/glucanases"/>
    <property type="match status" value="1"/>
</dbReference>
<feature type="disulfide bond" evidence="9">
    <location>
        <begin position="2078"/>
        <end position="2087"/>
    </location>
</feature>
<feature type="domain" description="Sushi" evidence="19">
    <location>
        <begin position="952"/>
        <end position="1013"/>
    </location>
</feature>
<feature type="domain" description="CUB" evidence="14">
    <location>
        <begin position="343"/>
        <end position="454"/>
    </location>
</feature>
<keyword evidence="13" id="KW-0472">Membrane</keyword>
<feature type="disulfide bond" evidence="9">
    <location>
        <begin position="1886"/>
        <end position="1895"/>
    </location>
</feature>
<dbReference type="SMART" id="SM01411">
    <property type="entry name" value="Ephrin_rec_like"/>
    <property type="match status" value="5"/>
</dbReference>
<dbReference type="Pfam" id="PF00431">
    <property type="entry name" value="CUB"/>
    <property type="match status" value="3"/>
</dbReference>
<evidence type="ECO:0000313" key="20">
    <source>
        <dbReference type="Proteomes" id="UP000695022"/>
    </source>
</evidence>
<feature type="domain" description="CUB" evidence="14">
    <location>
        <begin position="226"/>
        <end position="339"/>
    </location>
</feature>
<keyword evidence="2 13" id="KW-0812">Transmembrane</keyword>
<feature type="disulfide bond" evidence="11">
    <location>
        <begin position="577"/>
        <end position="620"/>
    </location>
</feature>
<feature type="disulfide bond" evidence="11">
    <location>
        <begin position="606"/>
        <end position="633"/>
    </location>
</feature>
<dbReference type="SMART" id="SM00179">
    <property type="entry name" value="EGF_CA"/>
    <property type="match status" value="14"/>
</dbReference>
<name>A0ABM1DN78_PRICU</name>
<dbReference type="InterPro" id="IPR013032">
    <property type="entry name" value="EGF-like_CS"/>
</dbReference>
<feature type="transmembrane region" description="Helical" evidence="13">
    <location>
        <begin position="3129"/>
        <end position="3153"/>
    </location>
</feature>
<keyword evidence="5 13" id="KW-1133">Transmembrane helix</keyword>
<dbReference type="CDD" id="cd00054">
    <property type="entry name" value="EGF_CA"/>
    <property type="match status" value="12"/>
</dbReference>
<feature type="domain" description="EGF-like" evidence="16">
    <location>
        <begin position="3039"/>
        <end position="3077"/>
    </location>
</feature>
<dbReference type="InterPro" id="IPR001759">
    <property type="entry name" value="PTX_dom"/>
</dbReference>
<feature type="disulfide bond" evidence="9">
    <location>
        <begin position="1902"/>
        <end position="1912"/>
    </location>
</feature>
<dbReference type="SMART" id="SM00231">
    <property type="entry name" value="FA58C"/>
    <property type="match status" value="1"/>
</dbReference>
<dbReference type="Pfam" id="PF00084">
    <property type="entry name" value="Sushi"/>
    <property type="match status" value="4"/>
</dbReference>
<dbReference type="InterPro" id="IPR009030">
    <property type="entry name" value="Growth_fac_rcpt_cys_sf"/>
</dbReference>
<dbReference type="SUPFAM" id="SSF57184">
    <property type="entry name" value="Growth factor receptor domain"/>
    <property type="match status" value="4"/>
</dbReference>
<evidence type="ECO:0000256" key="9">
    <source>
        <dbReference type="PROSITE-ProRule" id="PRU00076"/>
    </source>
</evidence>
<evidence type="ECO:0000259" key="18">
    <source>
        <dbReference type="PROSITE" id="PS50825"/>
    </source>
</evidence>
<feature type="domain" description="EGF-like" evidence="16">
    <location>
        <begin position="2168"/>
        <end position="2204"/>
    </location>
</feature>
<dbReference type="Pfam" id="PF07699">
    <property type="entry name" value="Ephrin_rec_like"/>
    <property type="match status" value="4"/>
</dbReference>
<dbReference type="SUPFAM" id="SSF57535">
    <property type="entry name" value="Complement control module/SCR domain"/>
    <property type="match status" value="4"/>
</dbReference>
<keyword evidence="4" id="KW-0677">Repeat</keyword>
<feature type="disulfide bond" evidence="9">
    <location>
        <begin position="1923"/>
        <end position="1932"/>
    </location>
</feature>
<feature type="domain" description="EGF-like" evidence="16">
    <location>
        <begin position="2129"/>
        <end position="2166"/>
    </location>
</feature>
<feature type="domain" description="Sushi" evidence="19">
    <location>
        <begin position="575"/>
        <end position="635"/>
    </location>
</feature>
<evidence type="ECO:0000256" key="13">
    <source>
        <dbReference type="SAM" id="Phobius"/>
    </source>
</evidence>
<dbReference type="Gene3D" id="4.10.400.10">
    <property type="entry name" value="Low-density Lipoprotein Receptor"/>
    <property type="match status" value="1"/>
</dbReference>
<dbReference type="InterPro" id="IPR000859">
    <property type="entry name" value="CUB_dom"/>
</dbReference>
<evidence type="ECO:0000259" key="16">
    <source>
        <dbReference type="PROSITE" id="PS50026"/>
    </source>
</evidence>
<feature type="domain" description="EGF-like" evidence="16">
    <location>
        <begin position="2246"/>
        <end position="2282"/>
    </location>
</feature>
<evidence type="ECO:0000259" key="17">
    <source>
        <dbReference type="PROSITE" id="PS50041"/>
    </source>
</evidence>
<dbReference type="InterPro" id="IPR035976">
    <property type="entry name" value="Sushi/SCR/CCP_sf"/>
</dbReference>
<dbReference type="InterPro" id="IPR049883">
    <property type="entry name" value="NOTCH1_EGF-like"/>
</dbReference>
<dbReference type="InterPro" id="IPR036055">
    <property type="entry name" value="LDL_receptor-like_sf"/>
</dbReference>
<dbReference type="Gene3D" id="2.10.70.10">
    <property type="entry name" value="Complement Module, domain 1"/>
    <property type="match status" value="3"/>
</dbReference>
<feature type="disulfide bond" evidence="9">
    <location>
        <begin position="2194"/>
        <end position="2203"/>
    </location>
</feature>
<dbReference type="Pfam" id="PF00754">
    <property type="entry name" value="F5_F8_type_C"/>
    <property type="match status" value="1"/>
</dbReference>
<sequence>MWWRRTTRASVCGVLAGLHSHVPTVVPLLIFLPFLLAQPQASLPVDFGSRPIAFTCPPGWENFGSSCYKLFAGRKSWRTALQTCKSYGSDLVAVDSFNENNVVGRIALSSNVNGYWIGLNALSGQKGFEWSDGKRLAPFQGYWAARQPDKRMGRCVQGQMDLATWEPLWSFTTCEKLLPFLCETAACLPDTYRCFSGDCINHRWVCDGKADCRDGSDELSCRDGSCMLYEKGIEGIVSSPNYPKPYPPNADCRTVIEGPVGTKIELQFTHLETEKGLDYIHILGGSPMDQLSYTLAMNSGDEPNVSDMKYVSYNNFMVIKFRSDSRVQMKGFRATWRAVKADCGETQLVSTQVKQDLYSPFYPDTYYNGMECVYVITAPGEDLISLELIDLDLEFVNDFLQVRDGGSVDSHLLYTYTGRKGPTFTISTGPKLYLYFSTDTTIRQKGFHIQYHTGCNNVITAESGSFASPGNFVVRYPSSHTCIWKVQTPAGQPLSMFFDNFRVAENDFVEVSIYCGPVPPRRNADIVKATNVTYRGVATYHCKTNHVFNDGSITKEGRCQETGVWEDVDNCIPFANCAPAPAIANGRALAVYDNGTAASSIIRYECDPGFNLAGIPVVRCLPNGRWSSAPPACQGAQCANPPLIANGRLAHAPPYYTGETIAVVCDGGYVGSGALSCRDDRVFSEAPRCVDVDECRQRGSSCDPATTTCVNADGAHECRCLHGLSPELACRPYGTYLNVGSSDPNRVFVSGSDGVHTKLDFGLNATYGWCAQEQNAGRQWITIDLKAPTVVEGVVLRSGVRRDGAVGHVTLFSLDYSDDNVDFRPFVNESTGQQYIVVGLIDGDDSQPIRLPEVFEGRYVRLVIEQYNAFPCLRLDYIGCRKASCTASSACAVENGGCEQVCGTRQNGVQCSCSQGFTLFTGNGTEGHFLSEGESGHAAEDKYRIGKSCVRKSCGSSPFFHLDNGVVLDLQRNYRFRDRLHFHCNVGYTPLNRNYIECGNNGRWIGEEPICRAATCENYKHGENGVAVFPTTSRVSYGQKVRLTCVGDGYVLGLGMATSIERQCVYDPQPGLPDYRLDGPTPECHPIDCGPPNIPYGIFTGLRGTQVGSTFRLRCQDNHPLRGQSSNGDPMVTCLTSGKWDYGTLQCAGSGCQDPGVPRGGLRFAASYDLGSIAYFKCNEPGFSPMPAVIQCMSVITANGPVPVWNDTRLPTCVGTVPPRWRNCPEQEVFADRLGIVDYIPPSVVAVVGRSYNRTVFPPVFPPQLMREQIDIVYSVQDEYSNAASCTVMVRFRDQIPPAVVCPPSLVQPLVSTEPYTLTFGERNYPPVALNDDSGQQVQLRYEPSSVTGQGENLYTVNITAIDAAGNQDECTFHVYVQAAPCTVASAPRSLHSTRSCEETGGEFRCTLACDDGYVFPDTKEARRTYACADASPWLPPPPAPDCIVREDGALGQQFQLTANFTYQAASSIGAHCPKLYQCSSVTCPAGTFSEGEQCTPCSIGTYQDGVNQLVCKPCPVGRTTRSMFSKSIDACIGLCPRGYFSGTGLPPCDPCPFNTYGSDVGSTQCSECPPKTFTAVVGSLSCSVPCAPGTYSDTGLAPCQPCRRDFYQNLAGNKFCNECPALTSTESSGAMSIAQCYLKGIEYKPQWASGEPPVSVPSQSQDNGFGVIIRHYDVRDFNFCITKCQEINYPVCVGVDFSQSYGCDLLSLRARYTSNYLYQSDTGSPFLRPFDGDYVCARQQANMQCATSNEVLSLQSLRLVDINTYDWVQKCQAVPYSGPACAIEDIAFKVQNECQGRSACSFINPCADTKTYLEVVMDCVENPCTRGPACSNGGTCYFANHKVRCQCGPGWEGEFCDSRQQPCASSPCFYGGSCRNTNDGYACNCPAGFEGARCEVAPDYCRNNRCANGTCLSLDGDYVCICKQGFSGKFCDHSDDHPCSGSHSPCINGRCEALADGQYKCQCNPGWTGRTCNINIDDCLDQPCVGNATCRDEVESYACHCPAGKTGPRCESYISVCVNRPCRNGGICVDDDRGFTCFCEEGFTGVLCESAVDGCARVPCRNGGRCSSTRGGYRCQCLAGFSGADCQHNVDDCAGGRSRCANGACVDGLHSYSCKCQPGFTGEFCESALDMCASNPCGGKARRCVGLINDYLCDCEPGYGGKHCQVQVSPCEKSPCKNGGTCQQEGQLFSCACPEGWAGSTCQQLVSMCRGHPCARGAPCIDLFQDYYCVCPEGTAGKSCRDEFSADPCAGDPCLNKGTCMTKEQGFQCLCAPGFDGVVCQYVSNTCESSPCKNGGVCQDTDHGFNCSCPADFMGSTCEEIVNDCDKHDCPANAICLDGIEEYFCTCPFNFTGPNCDKPVNPHYDLSFFDESKTASASLKFPFELRSTQLTVAMWVRFPTFDIHGTFFTMFRIPLPNSLVGKKEVMHVSADNLYVSFWPDEPPLLVDFRRNKQTPRLLNNGQWHHVVFTWQSVPGHYAVVVDGETFAEGEGLGSGRSLPPYAWVSLGNRLQGNENAFRQGFYGHISRVNVWRRALDIETEIVPQASGCKEAPVIFNGLALRWSGYDNIEGKVEVVHNSDCGSLICRPGYDGSFCNITTEDKIPPQAELCPPNIRVVSSFRQTAIEWPEPRFFDDRDIAYLNQTFHSRDLFTWGEHEVTYAAYDTAGNGGTCSFTVYVIREPCKEPEVPPGVRASCEVTGPNGQMNCYISCELDGQRFPQPLPAFYTCGTDGIWRPNRGIANKLTYPSCTNTSKPDSEIMFRMNYRGADGCSPDLTATIKAAVTGRVREINEGAPLCREPSCPSMGIEVACITARNGAVFSATGSFIWPVRKACTTTQGPGSAGTARAEPTSSSRNRPSACRARRSTGVRARARTGITDSSMCYESCRPGHYYNLTLSICMDCGFGFYQDTPSSFECKPCGIAKTTVTTTTVRAQDCIDDCSSGHELSPEGRCKPCPKGTYRTGGLHERCIHCPADRPETLQPAVYESECVKVGQKTKNEGDGSRTKIIIGTGGAGGPILPPDKDDRNEVSSGSGARHSTGLCSDECHSRGGTCTQRLDSSSWYCDCPKGLDGPNCEIQTSAGCTIACENGGLCRFNEQEEFCICPPSFQGELCETEAGALTTSDVAKIAGGIGGALICLLVVILIIVCVYCYKDQDRQKKRRDAMMYSHYSMQRLPGISPPSMADPAELYARSQAASMMSIPGTSQGGSLYRPGTGLSKSQGAIAPNGSRERAANYNRIQMSRSYGNMNAARDGSLGRSYTNMAYSEHPRDMEDYYSIPTGGMPTLCTCPKSHKPHPHHSPMYKHRQMDHRY</sequence>
<feature type="domain" description="Sushi" evidence="19">
    <location>
        <begin position="636"/>
        <end position="691"/>
    </location>
</feature>
<dbReference type="InterPro" id="IPR011641">
    <property type="entry name" value="Tyr-kin_ephrin_A/B_rcpt-like"/>
</dbReference>
<dbReference type="Pfam" id="PF07645">
    <property type="entry name" value="EGF_CA"/>
    <property type="match status" value="1"/>
</dbReference>
<feature type="region of interest" description="Disordered" evidence="12">
    <location>
        <begin position="3293"/>
        <end position="3313"/>
    </location>
</feature>
<feature type="domain" description="Sushi" evidence="19">
    <location>
        <begin position="1087"/>
        <end position="1149"/>
    </location>
</feature>
<feature type="disulfide bond" evidence="9">
    <location>
        <begin position="2310"/>
        <end position="2319"/>
    </location>
</feature>
<keyword evidence="20" id="KW-1185">Reference proteome</keyword>
<dbReference type="InterPro" id="IPR000421">
    <property type="entry name" value="FA58C"/>
</dbReference>
<feature type="domain" description="EGF-like" evidence="16">
    <location>
        <begin position="1976"/>
        <end position="2012"/>
    </location>
</feature>
<dbReference type="SMART" id="SM00032">
    <property type="entry name" value="CCP"/>
    <property type="match status" value="7"/>
</dbReference>
<dbReference type="InterPro" id="IPR016186">
    <property type="entry name" value="C-type_lectin-like/link_sf"/>
</dbReference>
<feature type="domain" description="EGF-like" evidence="16">
    <location>
        <begin position="2322"/>
        <end position="2358"/>
    </location>
</feature>
<dbReference type="SMART" id="SM00192">
    <property type="entry name" value="LDLa"/>
    <property type="match status" value="1"/>
</dbReference>
<evidence type="ECO:0000256" key="12">
    <source>
        <dbReference type="SAM" id="MobiDB-lite"/>
    </source>
</evidence>
<feature type="domain" description="EGF-like" evidence="16">
    <location>
        <begin position="2052"/>
        <end position="2088"/>
    </location>
</feature>
<feature type="domain" description="EGF-like" evidence="16">
    <location>
        <begin position="2090"/>
        <end position="2127"/>
    </location>
</feature>
<dbReference type="SUPFAM" id="SSF49854">
    <property type="entry name" value="Spermadhesin, CUB domain"/>
    <property type="match status" value="3"/>
</dbReference>
<dbReference type="Pfam" id="PF00057">
    <property type="entry name" value="Ldl_recept_a"/>
    <property type="match status" value="1"/>
</dbReference>
<feature type="region of interest" description="Disordered" evidence="12">
    <location>
        <begin position="2836"/>
        <end position="2867"/>
    </location>
</feature>
<dbReference type="SMART" id="SM00042">
    <property type="entry name" value="CUB"/>
    <property type="match status" value="2"/>
</dbReference>
<feature type="disulfide bond" evidence="9">
    <location>
        <begin position="2272"/>
        <end position="2281"/>
    </location>
</feature>
<dbReference type="PROSITE" id="PS50022">
    <property type="entry name" value="FA58C_3"/>
    <property type="match status" value="1"/>
</dbReference>
<keyword evidence="7" id="KW-0325">Glycoprotein</keyword>
<feature type="disulfide bond" evidence="9">
    <location>
        <begin position="1964"/>
        <end position="1973"/>
    </location>
</feature>
<feature type="domain" description="C-type lectin" evidence="17">
    <location>
        <begin position="63"/>
        <end position="183"/>
    </location>
</feature>
<feature type="domain" description="CUB" evidence="14">
    <location>
        <begin position="455"/>
        <end position="515"/>
    </location>
</feature>
<feature type="disulfide bond" evidence="9">
    <location>
        <begin position="3105"/>
        <end position="3114"/>
    </location>
</feature>
<feature type="domain" description="HYR" evidence="18">
    <location>
        <begin position="1293"/>
        <end position="1379"/>
    </location>
</feature>
<dbReference type="Pfam" id="PF13385">
    <property type="entry name" value="Laminin_G_3"/>
    <property type="match status" value="1"/>
</dbReference>
<feature type="domain" description="F5/8 type C" evidence="15">
    <location>
        <begin position="769"/>
        <end position="880"/>
    </location>
</feature>
<dbReference type="PROSITE" id="PS50026">
    <property type="entry name" value="EGF_3"/>
    <property type="match status" value="16"/>
</dbReference>
<dbReference type="Gene3D" id="2.10.50.10">
    <property type="entry name" value="Tumor Necrosis Factor Receptor, subunit A, domain 2"/>
    <property type="match status" value="4"/>
</dbReference>
<dbReference type="PANTHER" id="PTHR24033">
    <property type="entry name" value="EGF-LIKE DOMAIN-CONTAINING PROTEIN"/>
    <property type="match status" value="1"/>
</dbReference>
<dbReference type="Proteomes" id="UP000695022">
    <property type="component" value="Unplaced"/>
</dbReference>
<dbReference type="Pfam" id="PF02494">
    <property type="entry name" value="HYR"/>
    <property type="match status" value="1"/>
</dbReference>
<dbReference type="Pfam" id="PF12661">
    <property type="entry name" value="hEGF"/>
    <property type="match status" value="3"/>
</dbReference>
<keyword evidence="11" id="KW-0768">Sushi</keyword>
<keyword evidence="3" id="KW-0732">Signal</keyword>
<protein>
    <submittedName>
        <fullName evidence="21">Uncharacterized protein LOC106804646</fullName>
    </submittedName>
</protein>
<evidence type="ECO:0000259" key="19">
    <source>
        <dbReference type="PROSITE" id="PS50923"/>
    </source>
</evidence>
<feature type="disulfide bond" evidence="9">
    <location>
        <begin position="2040"/>
        <end position="2049"/>
    </location>
</feature>
<feature type="disulfide bond" evidence="10">
    <location>
        <begin position="194"/>
        <end position="212"/>
    </location>
</feature>
<dbReference type="SMART" id="SM00159">
    <property type="entry name" value="PTX"/>
    <property type="match status" value="1"/>
</dbReference>
<dbReference type="InterPro" id="IPR001881">
    <property type="entry name" value="EGF-like_Ca-bd_dom"/>
</dbReference>
<dbReference type="InterPro" id="IPR018097">
    <property type="entry name" value="EGF_Ca-bd_CS"/>
</dbReference>
<feature type="disulfide bond" evidence="9">
    <location>
        <begin position="2348"/>
        <end position="2357"/>
    </location>
</feature>
<dbReference type="InterPro" id="IPR002172">
    <property type="entry name" value="LDrepeatLR_classA_rpt"/>
</dbReference>
<dbReference type="InterPro" id="IPR000152">
    <property type="entry name" value="EGF-type_Asp/Asn_hydroxyl_site"/>
</dbReference>
<accession>A0ABM1DN78</accession>
<comment type="caution">
    <text evidence="9">Lacks conserved residue(s) required for the propagation of feature annotation.</text>
</comment>
<dbReference type="InterPro" id="IPR008979">
    <property type="entry name" value="Galactose-bd-like_sf"/>
</dbReference>
<evidence type="ECO:0000259" key="14">
    <source>
        <dbReference type="PROSITE" id="PS01180"/>
    </source>
</evidence>
<dbReference type="SMART" id="SM00034">
    <property type="entry name" value="CLECT"/>
    <property type="match status" value="1"/>
</dbReference>
<dbReference type="GeneID" id="106804646"/>
<feature type="disulfide bond" evidence="9">
    <location>
        <begin position="2117"/>
        <end position="2126"/>
    </location>
</feature>
<dbReference type="InterPro" id="IPR051830">
    <property type="entry name" value="NOTCH_homolog"/>
</dbReference>
<dbReference type="PROSITE" id="PS00022">
    <property type="entry name" value="EGF_1"/>
    <property type="match status" value="16"/>
</dbReference>
<dbReference type="InterPro" id="IPR016187">
    <property type="entry name" value="CTDL_fold"/>
</dbReference>
<feature type="disulfide bond" evidence="9">
    <location>
        <begin position="2156"/>
        <end position="2165"/>
    </location>
</feature>
<dbReference type="SUPFAM" id="SSF49785">
    <property type="entry name" value="Galactose-binding domain-like"/>
    <property type="match status" value="1"/>
</dbReference>
<dbReference type="InterPro" id="IPR000742">
    <property type="entry name" value="EGF"/>
</dbReference>
<dbReference type="Pfam" id="PF00059">
    <property type="entry name" value="Lectin_C"/>
    <property type="match status" value="1"/>
</dbReference>
<feature type="disulfide bond" evidence="9">
    <location>
        <begin position="3084"/>
        <end position="3094"/>
    </location>
</feature>
<evidence type="ECO:0000313" key="21">
    <source>
        <dbReference type="RefSeq" id="XP_014661399.1"/>
    </source>
</evidence>
<dbReference type="PROSITE" id="PS01209">
    <property type="entry name" value="LDLRA_1"/>
    <property type="match status" value="1"/>
</dbReference>
<feature type="domain" description="EGF-like" evidence="16">
    <location>
        <begin position="2206"/>
        <end position="2242"/>
    </location>
</feature>
<dbReference type="RefSeq" id="XP_014661399.1">
    <property type="nucleotide sequence ID" value="XM_014805913.1"/>
</dbReference>
<evidence type="ECO:0000256" key="8">
    <source>
        <dbReference type="PROSITE-ProRule" id="PRU00059"/>
    </source>
</evidence>
<dbReference type="Pfam" id="PF00008">
    <property type="entry name" value="EGF"/>
    <property type="match status" value="8"/>
</dbReference>
<feature type="domain" description="HYR" evidence="18">
    <location>
        <begin position="2600"/>
        <end position="2680"/>
    </location>
</feature>
<evidence type="ECO:0000256" key="3">
    <source>
        <dbReference type="ARBA" id="ARBA00022729"/>
    </source>
</evidence>
<dbReference type="PROSITE" id="PS01187">
    <property type="entry name" value="EGF_CA"/>
    <property type="match status" value="2"/>
</dbReference>
<feature type="domain" description="EGF-like" evidence="16">
    <location>
        <begin position="1898"/>
        <end position="1933"/>
    </location>
</feature>
<feature type="disulfide bond" evidence="10">
    <location>
        <begin position="206"/>
        <end position="221"/>
    </location>
</feature>
<reference evidence="21" key="1">
    <citation type="submission" date="2025-08" db="UniProtKB">
        <authorList>
            <consortium name="RefSeq"/>
        </authorList>
    </citation>
    <scope>IDENTIFICATION</scope>
</reference>
<evidence type="ECO:0000256" key="6">
    <source>
        <dbReference type="ARBA" id="ARBA00023157"/>
    </source>
</evidence>
<evidence type="ECO:0000256" key="11">
    <source>
        <dbReference type="PROSITE-ProRule" id="PRU00302"/>
    </source>
</evidence>
<dbReference type="SMART" id="SM00181">
    <property type="entry name" value="EGF"/>
    <property type="match status" value="18"/>
</dbReference>
<evidence type="ECO:0000256" key="2">
    <source>
        <dbReference type="ARBA" id="ARBA00022692"/>
    </source>
</evidence>
<dbReference type="SUPFAM" id="SSF57424">
    <property type="entry name" value="LDL receptor-like module"/>
    <property type="match status" value="1"/>
</dbReference>
<feature type="disulfide bond" evidence="8">
    <location>
        <begin position="455"/>
        <end position="482"/>
    </location>
</feature>
<dbReference type="Gene3D" id="3.10.100.10">
    <property type="entry name" value="Mannose-Binding Protein A, subunit A"/>
    <property type="match status" value="1"/>
</dbReference>
<dbReference type="Gene3D" id="2.10.25.10">
    <property type="entry name" value="Laminin"/>
    <property type="match status" value="16"/>
</dbReference>
<dbReference type="PROSITE" id="PS01180">
    <property type="entry name" value="CUB"/>
    <property type="match status" value="3"/>
</dbReference>
<dbReference type="InterPro" id="IPR003410">
    <property type="entry name" value="HYR_dom"/>
</dbReference>
<evidence type="ECO:0000256" key="1">
    <source>
        <dbReference type="ARBA" id="ARBA00022536"/>
    </source>
</evidence>
<dbReference type="PROSITE" id="PS50923">
    <property type="entry name" value="SUSHI"/>
    <property type="match status" value="4"/>
</dbReference>
<feature type="disulfide bond" evidence="9">
    <location>
        <begin position="3067"/>
        <end position="3076"/>
    </location>
</feature>
<dbReference type="InterPro" id="IPR023415">
    <property type="entry name" value="LDLR_class-A_CS"/>
</dbReference>
<dbReference type="Gene3D" id="2.60.120.260">
    <property type="entry name" value="Galactose-binding domain-like"/>
    <property type="match status" value="1"/>
</dbReference>
<proteinExistence type="predicted"/>
<dbReference type="SUPFAM" id="SSF57196">
    <property type="entry name" value="EGF/Laminin"/>
    <property type="match status" value="7"/>
</dbReference>
<feature type="domain" description="EGF-like" evidence="16">
    <location>
        <begin position="2014"/>
        <end position="2050"/>
    </location>
</feature>
<dbReference type="PANTHER" id="PTHR24033:SF224">
    <property type="entry name" value="C-TYPE LECTIN"/>
    <property type="match status" value="1"/>
</dbReference>
<dbReference type="Gene3D" id="2.60.120.200">
    <property type="match status" value="1"/>
</dbReference>
<feature type="disulfide bond" evidence="9">
    <location>
        <begin position="2002"/>
        <end position="2011"/>
    </location>
</feature>
<dbReference type="PROSITE" id="PS50041">
    <property type="entry name" value="C_TYPE_LECTIN_2"/>
    <property type="match status" value="1"/>
</dbReference>
<dbReference type="CDD" id="cd00037">
    <property type="entry name" value="CLECT"/>
    <property type="match status" value="1"/>
</dbReference>